<dbReference type="PROSITE" id="PS00395">
    <property type="entry name" value="ALANINE_RACEMASE"/>
    <property type="match status" value="1"/>
</dbReference>
<dbReference type="FunFam" id="3.20.20.10:FF:000002">
    <property type="entry name" value="Alanine racemase"/>
    <property type="match status" value="1"/>
</dbReference>
<dbReference type="InterPro" id="IPR029066">
    <property type="entry name" value="PLP-binding_barrel"/>
</dbReference>
<feature type="binding site" evidence="5 7">
    <location>
        <position position="150"/>
    </location>
    <ligand>
        <name>substrate</name>
    </ligand>
</feature>
<name>A0A1I5J079_9FIRM</name>
<comment type="catalytic activity">
    <reaction evidence="1 5">
        <text>L-alanine = D-alanine</text>
        <dbReference type="Rhea" id="RHEA:20249"/>
        <dbReference type="ChEBI" id="CHEBI:57416"/>
        <dbReference type="ChEBI" id="CHEBI:57972"/>
        <dbReference type="EC" id="5.1.1.1"/>
    </reaction>
</comment>
<evidence type="ECO:0000256" key="7">
    <source>
        <dbReference type="PIRSR" id="PIRSR600821-52"/>
    </source>
</evidence>
<dbReference type="CDD" id="cd00430">
    <property type="entry name" value="PLPDE_III_AR"/>
    <property type="match status" value="1"/>
</dbReference>
<dbReference type="EC" id="5.1.1.1" evidence="5"/>
<dbReference type="Gene3D" id="3.20.20.10">
    <property type="entry name" value="Alanine racemase"/>
    <property type="match status" value="1"/>
</dbReference>
<gene>
    <name evidence="9" type="ORF">SAMN04489757_1604</name>
</gene>
<dbReference type="InterPro" id="IPR020622">
    <property type="entry name" value="Ala_racemase_pyridoxalP-BS"/>
</dbReference>
<keyword evidence="10" id="KW-1185">Reference proteome</keyword>
<comment type="function">
    <text evidence="5">Catalyzes the interconversion of L-alanine and D-alanine. May also act on other amino acids.</text>
</comment>
<dbReference type="GO" id="GO:0008784">
    <property type="term" value="F:alanine racemase activity"/>
    <property type="evidence" value="ECO:0007669"/>
    <property type="project" value="UniProtKB-UniRule"/>
</dbReference>
<evidence type="ECO:0000256" key="3">
    <source>
        <dbReference type="ARBA" id="ARBA00022898"/>
    </source>
</evidence>
<dbReference type="SMART" id="SM01005">
    <property type="entry name" value="Ala_racemase_C"/>
    <property type="match status" value="1"/>
</dbReference>
<sequence>MTKDYKILSLKEVEQQRYYRVTANIDVDAICDNISNIKELAGEKTKIMAIMKADGYGHGAIPIAQILDHIGVEAFGIAIIEEGIQLRNAGIEKTILILGYTPKEQYKELVEYNISQTIFQYDLAKELSEEALRQNKVAPIHIKVDTGMTRLGFRDTEESIEEIKKISLLKGVKIEGIFSHFACADEADKTSAYNQLNRFMKFVNRLEEEGIELPVKHISNSAGIIDLPEAKLDMIRSGIATYGLYPSEEVHKKQLKLTPALELKSHVSFVKDVEPGVGISYGSTYVTKNKIRVATIPVGYGDGYPRQLSSLGRVLIHGKSAPILGRVCMDQFMVDVTHIQDVKQGDAVTLIGRDGDEFISTEEIGSLVNSFNYEVICNIGKRIPRIYNYQNKIYEMKE</sequence>
<dbReference type="HAMAP" id="MF_01201">
    <property type="entry name" value="Ala_racemase"/>
    <property type="match status" value="1"/>
</dbReference>
<evidence type="ECO:0000313" key="9">
    <source>
        <dbReference type="EMBL" id="SFO66177.1"/>
    </source>
</evidence>
<dbReference type="OrthoDB" id="9813814at2"/>
<dbReference type="Pfam" id="PF00842">
    <property type="entry name" value="Ala_racemase_C"/>
    <property type="match status" value="1"/>
</dbReference>
<dbReference type="SUPFAM" id="SSF50621">
    <property type="entry name" value="Alanine racemase C-terminal domain-like"/>
    <property type="match status" value="1"/>
</dbReference>
<dbReference type="SUPFAM" id="SSF51419">
    <property type="entry name" value="PLP-binding barrel"/>
    <property type="match status" value="1"/>
</dbReference>
<keyword evidence="4 5" id="KW-0413">Isomerase</keyword>
<accession>A0A1I5J079</accession>
<feature type="modified residue" description="N6-(pyridoxal phosphate)lysine" evidence="5 6">
    <location>
        <position position="52"/>
    </location>
</feature>
<keyword evidence="3 5" id="KW-0663">Pyridoxal phosphate</keyword>
<dbReference type="InterPro" id="IPR011079">
    <property type="entry name" value="Ala_racemase_C"/>
</dbReference>
<comment type="cofactor">
    <cofactor evidence="2 5 6">
        <name>pyridoxal 5'-phosphate</name>
        <dbReference type="ChEBI" id="CHEBI:597326"/>
    </cofactor>
</comment>
<evidence type="ECO:0000256" key="5">
    <source>
        <dbReference type="HAMAP-Rule" id="MF_01201"/>
    </source>
</evidence>
<feature type="binding site" evidence="5 7">
    <location>
        <position position="329"/>
    </location>
    <ligand>
        <name>substrate</name>
    </ligand>
</feature>
<evidence type="ECO:0000259" key="8">
    <source>
        <dbReference type="SMART" id="SM01005"/>
    </source>
</evidence>
<evidence type="ECO:0000256" key="2">
    <source>
        <dbReference type="ARBA" id="ARBA00001933"/>
    </source>
</evidence>
<dbReference type="RefSeq" id="WP_091689133.1">
    <property type="nucleotide sequence ID" value="NZ_BAABFM010000076.1"/>
</dbReference>
<dbReference type="Pfam" id="PF01168">
    <property type="entry name" value="Ala_racemase_N"/>
    <property type="match status" value="1"/>
</dbReference>
<dbReference type="STRING" id="1527.SAMN04489757_1604"/>
<reference evidence="9 10" key="1">
    <citation type="submission" date="2016-10" db="EMBL/GenBank/DDBJ databases">
        <authorList>
            <person name="de Groot N.N."/>
        </authorList>
    </citation>
    <scope>NUCLEOTIDE SEQUENCE [LARGE SCALE GENOMIC DNA]</scope>
    <source>
        <strain evidence="9 10">DSM 1283</strain>
    </source>
</reference>
<evidence type="ECO:0000256" key="1">
    <source>
        <dbReference type="ARBA" id="ARBA00000316"/>
    </source>
</evidence>
<dbReference type="UniPathway" id="UPA00042">
    <property type="reaction ID" value="UER00497"/>
</dbReference>
<feature type="active site" description="Proton acceptor; specific for L-alanine" evidence="5">
    <location>
        <position position="281"/>
    </location>
</feature>
<dbReference type="InterPro" id="IPR000821">
    <property type="entry name" value="Ala_racemase"/>
</dbReference>
<comment type="pathway">
    <text evidence="5">Amino-acid biosynthesis; D-alanine biosynthesis; D-alanine from L-alanine: step 1/1.</text>
</comment>
<dbReference type="EMBL" id="FOWD01000060">
    <property type="protein sequence ID" value="SFO66177.1"/>
    <property type="molecule type" value="Genomic_DNA"/>
</dbReference>
<dbReference type="GO" id="GO:0030170">
    <property type="term" value="F:pyridoxal phosphate binding"/>
    <property type="evidence" value="ECO:0007669"/>
    <property type="project" value="UniProtKB-UniRule"/>
</dbReference>
<dbReference type="PRINTS" id="PR00992">
    <property type="entry name" value="ALARACEMASE"/>
</dbReference>
<dbReference type="GO" id="GO:0009252">
    <property type="term" value="P:peptidoglycan biosynthetic process"/>
    <property type="evidence" value="ECO:0007669"/>
    <property type="project" value="TreeGrafter"/>
</dbReference>
<feature type="domain" description="Alanine racemase C-terminal" evidence="8">
    <location>
        <begin position="260"/>
        <end position="388"/>
    </location>
</feature>
<comment type="similarity">
    <text evidence="5">Belongs to the alanine racemase family.</text>
</comment>
<organism evidence="9 10">
    <name type="scientific">Anaerocolumna aminovalerica</name>
    <dbReference type="NCBI Taxonomy" id="1527"/>
    <lineage>
        <taxon>Bacteria</taxon>
        <taxon>Bacillati</taxon>
        <taxon>Bacillota</taxon>
        <taxon>Clostridia</taxon>
        <taxon>Lachnospirales</taxon>
        <taxon>Lachnospiraceae</taxon>
        <taxon>Anaerocolumna</taxon>
    </lineage>
</organism>
<dbReference type="NCBIfam" id="TIGR00492">
    <property type="entry name" value="alr"/>
    <property type="match status" value="1"/>
</dbReference>
<feature type="active site" description="Proton acceptor; specific for D-alanine" evidence="5">
    <location>
        <position position="52"/>
    </location>
</feature>
<dbReference type="FunFam" id="2.40.37.10:FF:000006">
    <property type="entry name" value="Alanine racemase"/>
    <property type="match status" value="1"/>
</dbReference>
<dbReference type="InterPro" id="IPR001608">
    <property type="entry name" value="Ala_racemase_N"/>
</dbReference>
<dbReference type="GO" id="GO:0030632">
    <property type="term" value="P:D-alanine biosynthetic process"/>
    <property type="evidence" value="ECO:0007669"/>
    <property type="project" value="UniProtKB-UniRule"/>
</dbReference>
<evidence type="ECO:0000256" key="6">
    <source>
        <dbReference type="PIRSR" id="PIRSR600821-50"/>
    </source>
</evidence>
<evidence type="ECO:0000256" key="4">
    <source>
        <dbReference type="ARBA" id="ARBA00023235"/>
    </source>
</evidence>
<dbReference type="GO" id="GO:0005829">
    <property type="term" value="C:cytosol"/>
    <property type="evidence" value="ECO:0007669"/>
    <property type="project" value="TreeGrafter"/>
</dbReference>
<dbReference type="AlphaFoldDB" id="A0A1I5J079"/>
<dbReference type="Gene3D" id="2.40.37.10">
    <property type="entry name" value="Lyase, Ornithine Decarboxylase, Chain A, domain 1"/>
    <property type="match status" value="1"/>
</dbReference>
<evidence type="ECO:0000313" key="10">
    <source>
        <dbReference type="Proteomes" id="UP000198806"/>
    </source>
</evidence>
<dbReference type="Proteomes" id="UP000198806">
    <property type="component" value="Unassembled WGS sequence"/>
</dbReference>
<dbReference type="InterPro" id="IPR009006">
    <property type="entry name" value="Ala_racemase/Decarboxylase_C"/>
</dbReference>
<protein>
    <recommendedName>
        <fullName evidence="5">Alanine racemase</fullName>
        <ecNumber evidence="5">5.1.1.1</ecNumber>
    </recommendedName>
</protein>
<proteinExistence type="inferred from homology"/>
<dbReference type="PANTHER" id="PTHR30511">
    <property type="entry name" value="ALANINE RACEMASE"/>
    <property type="match status" value="1"/>
</dbReference>
<dbReference type="PANTHER" id="PTHR30511:SF0">
    <property type="entry name" value="ALANINE RACEMASE, CATABOLIC-RELATED"/>
    <property type="match status" value="1"/>
</dbReference>